<protein>
    <recommendedName>
        <fullName evidence="1">CHAT domain-containing protein</fullName>
    </recommendedName>
</protein>
<name>A0AAV9N0N8_9EURO</name>
<dbReference type="Proteomes" id="UP001358417">
    <property type="component" value="Unassembled WGS sequence"/>
</dbReference>
<evidence type="ECO:0000313" key="3">
    <source>
        <dbReference type="Proteomes" id="UP001358417"/>
    </source>
</evidence>
<proteinExistence type="predicted"/>
<keyword evidence="3" id="KW-1185">Reference proteome</keyword>
<organism evidence="2 3">
    <name type="scientific">Exophiala bonariae</name>
    <dbReference type="NCBI Taxonomy" id="1690606"/>
    <lineage>
        <taxon>Eukaryota</taxon>
        <taxon>Fungi</taxon>
        <taxon>Dikarya</taxon>
        <taxon>Ascomycota</taxon>
        <taxon>Pezizomycotina</taxon>
        <taxon>Eurotiomycetes</taxon>
        <taxon>Chaetothyriomycetidae</taxon>
        <taxon>Chaetothyriales</taxon>
        <taxon>Herpotrichiellaceae</taxon>
        <taxon>Exophiala</taxon>
    </lineage>
</organism>
<dbReference type="GeneID" id="89974708"/>
<evidence type="ECO:0000313" key="2">
    <source>
        <dbReference type="EMBL" id="KAK5047440.1"/>
    </source>
</evidence>
<gene>
    <name evidence="2" type="ORF">LTR84_006536</name>
</gene>
<feature type="domain" description="CHAT" evidence="1">
    <location>
        <begin position="905"/>
        <end position="1257"/>
    </location>
</feature>
<dbReference type="RefSeq" id="XP_064702984.1">
    <property type="nucleotide sequence ID" value="XM_064850097.1"/>
</dbReference>
<dbReference type="AlphaFoldDB" id="A0AAV9N0N8"/>
<accession>A0AAV9N0N8</accession>
<reference evidence="2 3" key="1">
    <citation type="submission" date="2023-08" db="EMBL/GenBank/DDBJ databases">
        <title>Black Yeasts Isolated from many extreme environments.</title>
        <authorList>
            <person name="Coleine C."/>
            <person name="Stajich J.E."/>
            <person name="Selbmann L."/>
        </authorList>
    </citation>
    <scope>NUCLEOTIDE SEQUENCE [LARGE SCALE GENOMIC DNA]</scope>
    <source>
        <strain evidence="2 3">CCFEE 5792</strain>
    </source>
</reference>
<dbReference type="EMBL" id="JAVRRD010000025">
    <property type="protein sequence ID" value="KAK5047440.1"/>
    <property type="molecule type" value="Genomic_DNA"/>
</dbReference>
<dbReference type="InterPro" id="IPR024983">
    <property type="entry name" value="CHAT_dom"/>
</dbReference>
<sequence>MSMDPSSNLREARRLGDLGYFKDAAAFYAAAEAEHSAPQLSLILEVSGFNMEQGLAGVVLDRLNATNENIDRRHEVPLQLALLDLLWAFVEAQTTVRLARPLEKVVKIFNEHLRNWPHTEYDKKRVGSACLNILITTEKCVRQAYLVAIYHNFCKLIELMGFSKDEPPPTMNLEQMRTLFDEMTARKEYKVAFQLAQCYAGLPDAGIDTSLLETLIELVLDDSVLRAAIFLQYAETCQSQDKVAEAMKYLEASEELYSATGHAFGNSMIQLKRLREGDAEDRQERINAVLKIKAEQEFIGNWDGVRQALNTLTAINNQIPDDSLSTILNIEYLELRDVRRNDIDWVSQRVLIASRWKFNQENIGQSLRTLETLYAEIKHMDAPIELASVVMMLYEINVKVGDAERALLWLTEQRHVLPRVFRILHDLDDFFRHLQATTTAPDPELECASLQEELDATTSFLLKTNNLSDRAVELGRVANIANIYAAQYMLRGAEQTVRLIDMCKAFIDQSYALLAEKDQKDIKARVLQTLATLKILEAAAPPFTLENIPEKIDLWLMASTLNQEAHDLYTSIEKWTSVSMAKAQKANCLQTAWLLQGSPSDSTIFHEATDLYVEALELSKKISHQTSVRSHTMALVKLWFKGFEKNISMPPTTSDENLSLPIQMVVKYLIEVDLQMNVERNDLSALKNERSILAKQNLRKRPEFAELYDIGVKMCASIPDTTPLWDWVQTMKSRGVSDLLALGIILPASMMNTINEDAALRRLMEEERQKQIELDSAPTDSKFYLTKELEMYRKKMRSYRPLADLLDLREGQPIEIEVLRNLQELRAATHASGSTQRGVVFVDWFVYKNNFAVLIVTKTAIHAIATSFTIAAAQNWKNNYLIYDSSRERWPLEDEDSKPLQELSSLIQPLIAHSEEGDLLVFCPTGALHGIPLHAATLDEEAEKSIIDRNPIVYTSSMTTLNHCISRELQHTQSGADPSGLNQSFVAVFEETDEVDADTATFESFRDSVYEKVQKIGSDFSDTRVTVGKNVSPEVLRQSFECDMMYFFGHCQNRFDSILQQALKLAPVDGEMQLAADLTNLDITGDARIPSRDSSTYSSGKVMSQSAAVGDFEVFPRFAPHHFTVGDIFQSKVQASNIMLIACGSASESNAPGDEPLGLVTALLCAGASSVIGTLWEVKAGRAATFSQRFYKILLEEINTAKSVRSSVDPREGKSADSPKLLIDLAVILQGIICKLKRRNLDFKAPYHWTPYMLSGSWFVQRS</sequence>
<dbReference type="Pfam" id="PF12770">
    <property type="entry name" value="CHAT"/>
    <property type="match status" value="1"/>
</dbReference>
<evidence type="ECO:0000259" key="1">
    <source>
        <dbReference type="Pfam" id="PF12770"/>
    </source>
</evidence>
<comment type="caution">
    <text evidence="2">The sequence shown here is derived from an EMBL/GenBank/DDBJ whole genome shotgun (WGS) entry which is preliminary data.</text>
</comment>